<evidence type="ECO:0000313" key="1">
    <source>
        <dbReference type="EMBL" id="PRQ41435.1"/>
    </source>
</evidence>
<comment type="caution">
    <text evidence="1">The sequence shown here is derived from an EMBL/GenBank/DDBJ whole genome shotgun (WGS) entry which is preliminary data.</text>
</comment>
<proteinExistence type="predicted"/>
<dbReference type="Proteomes" id="UP000238479">
    <property type="component" value="Chromosome 4"/>
</dbReference>
<protein>
    <submittedName>
        <fullName evidence="1">Uncharacterized protein</fullName>
    </submittedName>
</protein>
<dbReference type="EMBL" id="PDCK01000042">
    <property type="protein sequence ID" value="PRQ41435.1"/>
    <property type="molecule type" value="Genomic_DNA"/>
</dbReference>
<evidence type="ECO:0000313" key="2">
    <source>
        <dbReference type="Proteomes" id="UP000238479"/>
    </source>
</evidence>
<dbReference type="Gramene" id="PRQ41435">
    <property type="protein sequence ID" value="PRQ41435"/>
    <property type="gene ID" value="RchiOBHm_Chr4g0446871"/>
</dbReference>
<dbReference type="AlphaFoldDB" id="A0A2P6R4S4"/>
<organism evidence="1 2">
    <name type="scientific">Rosa chinensis</name>
    <name type="common">China rose</name>
    <dbReference type="NCBI Taxonomy" id="74649"/>
    <lineage>
        <taxon>Eukaryota</taxon>
        <taxon>Viridiplantae</taxon>
        <taxon>Streptophyta</taxon>
        <taxon>Embryophyta</taxon>
        <taxon>Tracheophyta</taxon>
        <taxon>Spermatophyta</taxon>
        <taxon>Magnoliopsida</taxon>
        <taxon>eudicotyledons</taxon>
        <taxon>Gunneridae</taxon>
        <taxon>Pentapetalae</taxon>
        <taxon>rosids</taxon>
        <taxon>fabids</taxon>
        <taxon>Rosales</taxon>
        <taxon>Rosaceae</taxon>
        <taxon>Rosoideae</taxon>
        <taxon>Rosoideae incertae sedis</taxon>
        <taxon>Rosa</taxon>
    </lineage>
</organism>
<reference evidence="1 2" key="1">
    <citation type="journal article" date="2018" name="Nat. Genet.">
        <title>The Rosa genome provides new insights in the design of modern roses.</title>
        <authorList>
            <person name="Bendahmane M."/>
        </authorList>
    </citation>
    <scope>NUCLEOTIDE SEQUENCE [LARGE SCALE GENOMIC DNA]</scope>
    <source>
        <strain evidence="2">cv. Old Blush</strain>
    </source>
</reference>
<gene>
    <name evidence="1" type="ORF">RchiOBHm_Chr4g0446871</name>
</gene>
<name>A0A2P6R4S4_ROSCH</name>
<sequence>MMDMNLLRQSSDGTTLHIVVNHLKAQRHVCNTHEDIHRWCLKVWFSGFDNPLEARYGTVYQNTLKEDFWLGAFLERSEDKGN</sequence>
<keyword evidence="2" id="KW-1185">Reference proteome</keyword>
<accession>A0A2P6R4S4</accession>